<dbReference type="Proteomes" id="UP000724584">
    <property type="component" value="Unassembled WGS sequence"/>
</dbReference>
<accession>A0ACB7PRP6</accession>
<reference evidence="1 2" key="1">
    <citation type="journal article" date="2021" name="Nat. Commun.">
        <title>Genetic determinants of endophytism in the Arabidopsis root mycobiome.</title>
        <authorList>
            <person name="Mesny F."/>
            <person name="Miyauchi S."/>
            <person name="Thiergart T."/>
            <person name="Pickel B."/>
            <person name="Atanasova L."/>
            <person name="Karlsson M."/>
            <person name="Huettel B."/>
            <person name="Barry K.W."/>
            <person name="Haridas S."/>
            <person name="Chen C."/>
            <person name="Bauer D."/>
            <person name="Andreopoulos W."/>
            <person name="Pangilinan J."/>
            <person name="LaButti K."/>
            <person name="Riley R."/>
            <person name="Lipzen A."/>
            <person name="Clum A."/>
            <person name="Drula E."/>
            <person name="Henrissat B."/>
            <person name="Kohler A."/>
            <person name="Grigoriev I.V."/>
            <person name="Martin F.M."/>
            <person name="Hacquard S."/>
        </authorList>
    </citation>
    <scope>NUCLEOTIDE SEQUENCE [LARGE SCALE GENOMIC DNA]</scope>
    <source>
        <strain evidence="1 2">MPI-SDFR-AT-0079</strain>
    </source>
</reference>
<evidence type="ECO:0000313" key="1">
    <source>
        <dbReference type="EMBL" id="KAH6651130.1"/>
    </source>
</evidence>
<keyword evidence="2" id="KW-1185">Reference proteome</keyword>
<gene>
    <name evidence="1" type="ORF">F5144DRAFT_558535</name>
</gene>
<name>A0ACB7PRP6_9PEZI</name>
<dbReference type="EMBL" id="JAGIZQ010000001">
    <property type="protein sequence ID" value="KAH6651130.1"/>
    <property type="molecule type" value="Genomic_DNA"/>
</dbReference>
<proteinExistence type="predicted"/>
<protein>
    <submittedName>
        <fullName evidence="1">Class I glutamine amidotransferase-like protein</fullName>
    </submittedName>
</protein>
<organism evidence="1 2">
    <name type="scientific">Chaetomium tenue</name>
    <dbReference type="NCBI Taxonomy" id="1854479"/>
    <lineage>
        <taxon>Eukaryota</taxon>
        <taxon>Fungi</taxon>
        <taxon>Dikarya</taxon>
        <taxon>Ascomycota</taxon>
        <taxon>Pezizomycotina</taxon>
        <taxon>Sordariomycetes</taxon>
        <taxon>Sordariomycetidae</taxon>
        <taxon>Sordariales</taxon>
        <taxon>Chaetomiaceae</taxon>
        <taxon>Chaetomium</taxon>
    </lineage>
</organism>
<evidence type="ECO:0000313" key="2">
    <source>
        <dbReference type="Proteomes" id="UP000724584"/>
    </source>
</evidence>
<comment type="caution">
    <text evidence="1">The sequence shown here is derived from an EMBL/GenBank/DDBJ whole genome shotgun (WGS) entry which is preliminary data.</text>
</comment>
<sequence length="271" mass="29155">MPQRLYSTCSIQYPTMTATDSRPTIRVGVFIPKECQLLDMACVDIFGTMSHEYFTVLGDGVPGPIASLAPSVKIFYISTVQPNDPIPMTSAAHLTCTHHLSDPAVQPGQLDVVLVPGPDPATDWTKHPEVTDWLAAHAARADTDILSVCTGIYLCGAAGLLRGRKACGPRGLQGDLAKKFEGVQWVGEEMRWVKDGNFWSSGGITNGNDLVAAYARTSGRFPGPVAELGLVMTETGDRPQRYETGKMAMTLGVVWQILKAAVMGFGKKKTA</sequence>